<comment type="caution">
    <text evidence="2">The sequence shown here is derived from an EMBL/GenBank/DDBJ whole genome shotgun (WGS) entry which is preliminary data.</text>
</comment>
<feature type="compositionally biased region" description="Basic and acidic residues" evidence="1">
    <location>
        <begin position="131"/>
        <end position="140"/>
    </location>
</feature>
<feature type="compositionally biased region" description="Basic and acidic residues" evidence="1">
    <location>
        <begin position="104"/>
        <end position="118"/>
    </location>
</feature>
<evidence type="ECO:0000313" key="2">
    <source>
        <dbReference type="EMBL" id="TFY71318.1"/>
    </source>
</evidence>
<feature type="compositionally biased region" description="Polar residues" evidence="1">
    <location>
        <begin position="43"/>
        <end position="53"/>
    </location>
</feature>
<feature type="compositionally biased region" description="Polar residues" evidence="1">
    <location>
        <begin position="74"/>
        <end position="90"/>
    </location>
</feature>
<evidence type="ECO:0000313" key="3">
    <source>
        <dbReference type="Proteomes" id="UP000298327"/>
    </source>
</evidence>
<feature type="non-terminal residue" evidence="2">
    <location>
        <position position="1"/>
    </location>
</feature>
<dbReference type="AlphaFoldDB" id="A0A4Y9ZBZ0"/>
<protein>
    <submittedName>
        <fullName evidence="2">Uncharacterized protein</fullName>
    </submittedName>
</protein>
<reference evidence="2 3" key="1">
    <citation type="submission" date="2019-02" db="EMBL/GenBank/DDBJ databases">
        <title>Genome sequencing of the rare red list fungi Dentipellis fragilis.</title>
        <authorList>
            <person name="Buettner E."/>
            <person name="Kellner H."/>
        </authorList>
    </citation>
    <scope>NUCLEOTIDE SEQUENCE [LARGE SCALE GENOMIC DNA]</scope>
    <source>
        <strain evidence="2 3">DSM 105465</strain>
    </source>
</reference>
<accession>A0A4Y9ZBZ0</accession>
<organism evidence="2 3">
    <name type="scientific">Dentipellis fragilis</name>
    <dbReference type="NCBI Taxonomy" id="205917"/>
    <lineage>
        <taxon>Eukaryota</taxon>
        <taxon>Fungi</taxon>
        <taxon>Dikarya</taxon>
        <taxon>Basidiomycota</taxon>
        <taxon>Agaricomycotina</taxon>
        <taxon>Agaricomycetes</taxon>
        <taxon>Russulales</taxon>
        <taxon>Hericiaceae</taxon>
        <taxon>Dentipellis</taxon>
    </lineage>
</organism>
<feature type="compositionally biased region" description="Low complexity" evidence="1">
    <location>
        <begin position="26"/>
        <end position="41"/>
    </location>
</feature>
<sequence>PAVAATPVSRRPAATSLGGIIIENIPAGPSSSAAGSAGKKAWSTLSPDQQVKQKMSPLSADRRQRIRARAGGKRQTSLGWQDGLVSNSFASRLLAHGGYTPPSRDQKQEPTKQPREGGKANGDASKSQSRPQRDTRRAAESKPQQAIQNKPQRPVERKPIIQRSSRTAQSDEPEVIVTPNAANMIALQDTNFDTLFNGSAPVPHPAKRAVSSRSPTLAGLRVQATLARTAGDYSRFVSKRAAATNPAHIAVKPVRYARQVLSFRRDVGLGQRKQAIQVIDRLTAKTSTVKA</sequence>
<dbReference type="EMBL" id="SEOQ01000056">
    <property type="protein sequence ID" value="TFY71318.1"/>
    <property type="molecule type" value="Genomic_DNA"/>
</dbReference>
<dbReference type="OrthoDB" id="2971908at2759"/>
<feature type="compositionally biased region" description="Polar residues" evidence="1">
    <location>
        <begin position="142"/>
        <end position="151"/>
    </location>
</feature>
<evidence type="ECO:0000256" key="1">
    <source>
        <dbReference type="SAM" id="MobiDB-lite"/>
    </source>
</evidence>
<gene>
    <name evidence="2" type="ORF">EVG20_g1688</name>
</gene>
<keyword evidence="3" id="KW-1185">Reference proteome</keyword>
<name>A0A4Y9ZBZ0_9AGAM</name>
<proteinExistence type="predicted"/>
<dbReference type="Proteomes" id="UP000298327">
    <property type="component" value="Unassembled WGS sequence"/>
</dbReference>
<feature type="region of interest" description="Disordered" evidence="1">
    <location>
        <begin position="23"/>
        <end position="176"/>
    </location>
</feature>